<protein>
    <submittedName>
        <fullName evidence="1">Uncharacterized protein</fullName>
    </submittedName>
</protein>
<accession>A0A518HJR4</accession>
<sequence length="116" mass="12923">MRLPTVLPSVILVLGLTVFAIQRDSIASDSVVEKAKQTQTRVYKVRDLPVWTSEKEYDPSVLMRLIQASVSPSDWKPGSGDSTMAPYPQNASLVISTRLENHDKIVDLLVSMRPKN</sequence>
<gene>
    <name evidence="1" type="ORF">Enr13x_09320</name>
</gene>
<evidence type="ECO:0000313" key="2">
    <source>
        <dbReference type="Proteomes" id="UP000319004"/>
    </source>
</evidence>
<dbReference type="EMBL" id="CP037423">
    <property type="protein sequence ID" value="QDV41094.1"/>
    <property type="molecule type" value="Genomic_DNA"/>
</dbReference>
<proteinExistence type="predicted"/>
<dbReference type="AlphaFoldDB" id="A0A518HJR4"/>
<organism evidence="1 2">
    <name type="scientific">Stieleria neptunia</name>
    <dbReference type="NCBI Taxonomy" id="2527979"/>
    <lineage>
        <taxon>Bacteria</taxon>
        <taxon>Pseudomonadati</taxon>
        <taxon>Planctomycetota</taxon>
        <taxon>Planctomycetia</taxon>
        <taxon>Pirellulales</taxon>
        <taxon>Pirellulaceae</taxon>
        <taxon>Stieleria</taxon>
    </lineage>
</organism>
<name>A0A518HJR4_9BACT</name>
<evidence type="ECO:0000313" key="1">
    <source>
        <dbReference type="EMBL" id="QDV41094.1"/>
    </source>
</evidence>
<dbReference type="Proteomes" id="UP000319004">
    <property type="component" value="Chromosome"/>
</dbReference>
<dbReference type="KEGG" id="snep:Enr13x_09320"/>
<reference evidence="1 2" key="1">
    <citation type="submission" date="2019-03" db="EMBL/GenBank/DDBJ databases">
        <title>Deep-cultivation of Planctomycetes and their phenomic and genomic characterization uncovers novel biology.</title>
        <authorList>
            <person name="Wiegand S."/>
            <person name="Jogler M."/>
            <person name="Boedeker C."/>
            <person name="Pinto D."/>
            <person name="Vollmers J."/>
            <person name="Rivas-Marin E."/>
            <person name="Kohn T."/>
            <person name="Peeters S.H."/>
            <person name="Heuer A."/>
            <person name="Rast P."/>
            <person name="Oberbeckmann S."/>
            <person name="Bunk B."/>
            <person name="Jeske O."/>
            <person name="Meyerdierks A."/>
            <person name="Storesund J.E."/>
            <person name="Kallscheuer N."/>
            <person name="Luecker S."/>
            <person name="Lage O.M."/>
            <person name="Pohl T."/>
            <person name="Merkel B.J."/>
            <person name="Hornburger P."/>
            <person name="Mueller R.-W."/>
            <person name="Bruemmer F."/>
            <person name="Labrenz M."/>
            <person name="Spormann A.M."/>
            <person name="Op den Camp H."/>
            <person name="Overmann J."/>
            <person name="Amann R."/>
            <person name="Jetten M.S.M."/>
            <person name="Mascher T."/>
            <person name="Medema M.H."/>
            <person name="Devos D.P."/>
            <person name="Kaster A.-K."/>
            <person name="Ovreas L."/>
            <person name="Rohde M."/>
            <person name="Galperin M.Y."/>
            <person name="Jogler C."/>
        </authorList>
    </citation>
    <scope>NUCLEOTIDE SEQUENCE [LARGE SCALE GENOMIC DNA]</scope>
    <source>
        <strain evidence="1 2">Enr13</strain>
    </source>
</reference>
<keyword evidence="2" id="KW-1185">Reference proteome</keyword>